<evidence type="ECO:0000259" key="7">
    <source>
        <dbReference type="PROSITE" id="PS50030"/>
    </source>
</evidence>
<evidence type="ECO:0000259" key="8">
    <source>
        <dbReference type="PROSITE" id="PS50135"/>
    </source>
</evidence>
<dbReference type="InterPro" id="IPR053793">
    <property type="entry name" value="PB1-like"/>
</dbReference>
<protein>
    <submittedName>
        <fullName evidence="10">Sequestosome-1</fullName>
    </submittedName>
</protein>
<dbReference type="Proteomes" id="UP001165289">
    <property type="component" value="Unassembled WGS sequence"/>
</dbReference>
<dbReference type="PANTHER" id="PTHR15090">
    <property type="entry name" value="SEQUESTOSOME 1-RELATED"/>
    <property type="match status" value="1"/>
</dbReference>
<evidence type="ECO:0000256" key="4">
    <source>
        <dbReference type="PROSITE-ProRule" id="PRU00228"/>
    </source>
</evidence>
<dbReference type="InterPro" id="IPR000270">
    <property type="entry name" value="PB1_dom"/>
</dbReference>
<organism evidence="10 11">
    <name type="scientific">Oopsacas minuta</name>
    <dbReference type="NCBI Taxonomy" id="111878"/>
    <lineage>
        <taxon>Eukaryota</taxon>
        <taxon>Metazoa</taxon>
        <taxon>Porifera</taxon>
        <taxon>Hexactinellida</taxon>
        <taxon>Hexasterophora</taxon>
        <taxon>Lyssacinosida</taxon>
        <taxon>Leucopsacidae</taxon>
        <taxon>Oopsacas</taxon>
    </lineage>
</organism>
<accession>A0AAV7K5Z2</accession>
<feature type="compositionally biased region" description="Pro residues" evidence="6">
    <location>
        <begin position="713"/>
        <end position="727"/>
    </location>
</feature>
<dbReference type="InterPro" id="IPR052260">
    <property type="entry name" value="Autophagy_Rcpt_SigReg"/>
</dbReference>
<evidence type="ECO:0000256" key="2">
    <source>
        <dbReference type="ARBA" id="ARBA00022771"/>
    </source>
</evidence>
<dbReference type="AlphaFoldDB" id="A0AAV7K5Z2"/>
<dbReference type="SUPFAM" id="SSF54277">
    <property type="entry name" value="CAD &amp; PB1 domains"/>
    <property type="match status" value="1"/>
</dbReference>
<dbReference type="SMART" id="SM00666">
    <property type="entry name" value="PB1"/>
    <property type="match status" value="1"/>
</dbReference>
<evidence type="ECO:0000256" key="5">
    <source>
        <dbReference type="SAM" id="Coils"/>
    </source>
</evidence>
<dbReference type="PROSITE" id="PS50030">
    <property type="entry name" value="UBA"/>
    <property type="match status" value="1"/>
</dbReference>
<dbReference type="GO" id="GO:0000423">
    <property type="term" value="P:mitophagy"/>
    <property type="evidence" value="ECO:0007669"/>
    <property type="project" value="TreeGrafter"/>
</dbReference>
<dbReference type="PROSITE" id="PS50135">
    <property type="entry name" value="ZF_ZZ_2"/>
    <property type="match status" value="1"/>
</dbReference>
<feature type="compositionally biased region" description="Basic and acidic residues" evidence="6">
    <location>
        <begin position="320"/>
        <end position="329"/>
    </location>
</feature>
<feature type="compositionally biased region" description="Basic and acidic residues" evidence="6">
    <location>
        <begin position="678"/>
        <end position="692"/>
    </location>
</feature>
<feature type="domain" description="UBA" evidence="7">
    <location>
        <begin position="786"/>
        <end position="828"/>
    </location>
</feature>
<feature type="coiled-coil region" evidence="5">
    <location>
        <begin position="144"/>
        <end position="206"/>
    </location>
</feature>
<dbReference type="GO" id="GO:0005080">
    <property type="term" value="F:protein kinase C binding"/>
    <property type="evidence" value="ECO:0007669"/>
    <property type="project" value="TreeGrafter"/>
</dbReference>
<keyword evidence="2 4" id="KW-0863">Zinc-finger</keyword>
<dbReference type="Pfam" id="PF00569">
    <property type="entry name" value="ZZ"/>
    <property type="match status" value="1"/>
</dbReference>
<keyword evidence="5" id="KW-0175">Coiled coil</keyword>
<evidence type="ECO:0000313" key="11">
    <source>
        <dbReference type="Proteomes" id="UP001165289"/>
    </source>
</evidence>
<dbReference type="GO" id="GO:0044753">
    <property type="term" value="C:amphisome"/>
    <property type="evidence" value="ECO:0007669"/>
    <property type="project" value="TreeGrafter"/>
</dbReference>
<dbReference type="SMART" id="SM00291">
    <property type="entry name" value="ZnF_ZZ"/>
    <property type="match status" value="1"/>
</dbReference>
<dbReference type="InterPro" id="IPR015940">
    <property type="entry name" value="UBA"/>
</dbReference>
<feature type="domain" description="PB1" evidence="9">
    <location>
        <begin position="458"/>
        <end position="545"/>
    </location>
</feature>
<dbReference type="CDD" id="cd02340">
    <property type="entry name" value="ZZ_NBR1_like"/>
    <property type="match status" value="1"/>
</dbReference>
<dbReference type="InterPro" id="IPR000433">
    <property type="entry name" value="Znf_ZZ"/>
</dbReference>
<evidence type="ECO:0000313" key="10">
    <source>
        <dbReference type="EMBL" id="KAI6656386.1"/>
    </source>
</evidence>
<evidence type="ECO:0000256" key="3">
    <source>
        <dbReference type="ARBA" id="ARBA00022833"/>
    </source>
</evidence>
<keyword evidence="3" id="KW-0862">Zinc</keyword>
<evidence type="ECO:0000256" key="1">
    <source>
        <dbReference type="ARBA" id="ARBA00022723"/>
    </source>
</evidence>
<feature type="region of interest" description="Disordered" evidence="6">
    <location>
        <begin position="678"/>
        <end position="728"/>
    </location>
</feature>
<reference evidence="10 11" key="1">
    <citation type="journal article" date="2023" name="BMC Biol.">
        <title>The compact genome of the sponge Oopsacas minuta (Hexactinellida) is lacking key metazoan core genes.</title>
        <authorList>
            <person name="Santini S."/>
            <person name="Schenkelaars Q."/>
            <person name="Jourda C."/>
            <person name="Duchesne M."/>
            <person name="Belahbib H."/>
            <person name="Rocher C."/>
            <person name="Selva M."/>
            <person name="Riesgo A."/>
            <person name="Vervoort M."/>
            <person name="Leys S.P."/>
            <person name="Kodjabachian L."/>
            <person name="Le Bivic A."/>
            <person name="Borchiellini C."/>
            <person name="Claverie J.M."/>
            <person name="Renard E."/>
        </authorList>
    </citation>
    <scope>NUCLEOTIDE SEQUENCE [LARGE SCALE GENOMIC DNA]</scope>
    <source>
        <strain evidence="10">SPO-2</strain>
    </source>
</reference>
<dbReference type="Pfam" id="PF00564">
    <property type="entry name" value="PB1"/>
    <property type="match status" value="1"/>
</dbReference>
<dbReference type="Gene3D" id="3.30.60.90">
    <property type="match status" value="1"/>
</dbReference>
<dbReference type="PROSITE" id="PS01357">
    <property type="entry name" value="ZF_ZZ_1"/>
    <property type="match status" value="1"/>
</dbReference>
<dbReference type="GO" id="GO:0008270">
    <property type="term" value="F:zinc ion binding"/>
    <property type="evidence" value="ECO:0007669"/>
    <property type="project" value="UniProtKB-KW"/>
</dbReference>
<dbReference type="Gene3D" id="3.10.20.90">
    <property type="entry name" value="Phosphatidylinositol 3-kinase Catalytic Subunit, Chain A, domain 1"/>
    <property type="match status" value="1"/>
</dbReference>
<dbReference type="SUPFAM" id="SSF57850">
    <property type="entry name" value="RING/U-box"/>
    <property type="match status" value="1"/>
</dbReference>
<dbReference type="EMBL" id="JAKMXF010000144">
    <property type="protein sequence ID" value="KAI6656386.1"/>
    <property type="molecule type" value="Genomic_DNA"/>
</dbReference>
<dbReference type="GO" id="GO:0016235">
    <property type="term" value="C:aggresome"/>
    <property type="evidence" value="ECO:0007669"/>
    <property type="project" value="TreeGrafter"/>
</dbReference>
<name>A0AAV7K5Z2_9METZ</name>
<dbReference type="PROSITE" id="PS51745">
    <property type="entry name" value="PB1"/>
    <property type="match status" value="1"/>
</dbReference>
<dbReference type="GO" id="GO:0070530">
    <property type="term" value="F:K63-linked polyubiquitin modification-dependent protein binding"/>
    <property type="evidence" value="ECO:0007669"/>
    <property type="project" value="TreeGrafter"/>
</dbReference>
<dbReference type="GO" id="GO:0007032">
    <property type="term" value="P:endosome organization"/>
    <property type="evidence" value="ECO:0007669"/>
    <property type="project" value="TreeGrafter"/>
</dbReference>
<comment type="caution">
    <text evidence="10">The sequence shown here is derived from an EMBL/GenBank/DDBJ whole genome shotgun (WGS) entry which is preliminary data.</text>
</comment>
<feature type="coiled-coil region" evidence="5">
    <location>
        <begin position="397"/>
        <end position="452"/>
    </location>
</feature>
<evidence type="ECO:0000259" key="9">
    <source>
        <dbReference type="PROSITE" id="PS51745"/>
    </source>
</evidence>
<feature type="compositionally biased region" description="Acidic residues" evidence="6">
    <location>
        <begin position="693"/>
        <end position="703"/>
    </location>
</feature>
<feature type="region of interest" description="Disordered" evidence="6">
    <location>
        <begin position="313"/>
        <end position="332"/>
    </location>
</feature>
<sequence length="828" mass="94168">MNNIQDTKVEEFLKALSTAKQSLNRSEQILGVKSVLTDTEDILSNSPTSTTLDGLLKYDTPTHSYVTTSLASFHGDAQGMPNNRSPFDTYSMPLEPSELDTRHNLFQGVNGITIDPATSRLKNDILSLNSATQFVTDGEKGFREDSLDRRLGELREENNRLVDQSRRSQGIIDDLKLKLRTGTNKLEQSQSDLADELKQKTLLEDRVVSMESKIRAILQEFESQRSRTSDLELQLTERCKHVTNLESDLSTRSEEVKTLKRSYDTVSRTLEQTVSSQARLREALTQSKEREREGAMLSDERLAQLQSAESKLFNTQQQLEESKKSRFDLHSSPSNGLAVENVALKEKVSVLSKQASQFQLELTTARSQLKLMESLAVRLESPSPGIGAGTKYSSGSGERIKSELDNKDRQIRLLENQLTDKTRSSADHVEQLQQLHKQINNLRREKLKLSKIKSTNMSLIIKIFLIEDWNKEPSQIRRFAWDTGLRFAELCEKVLNLYPTLIGSDLILKWKDEEGDWIDISSDTELLDAAKAIEGQLLKLWVSTEKKPSEPKDPCMDWPRDWWCHRGGGRGAWRGCRKGFPGKEHKITHWGYVCDGCEGAIVGSRYNCRDCPNYDLCQGCFDQKLHKEHSFVEVRFPKKGRRGYSREMEKEFLESVGNGVAELLAPLDINVDVEIDERPTKQEEPMESKQEPQPEEPETEPETISEPTAPSQPVHPDPTLSHPPPQFVPSDVMPSPYFYQPMAPFPPFQHVHFPGHIPGVPPHHPHPHFFPPPQEYLFQIPEDMTPVQRKAMETLREMGFDISNSKLIEGVRKNGDNIQATVEEMLKK</sequence>
<proteinExistence type="predicted"/>
<dbReference type="GO" id="GO:0035973">
    <property type="term" value="P:aggrephagy"/>
    <property type="evidence" value="ECO:0007669"/>
    <property type="project" value="TreeGrafter"/>
</dbReference>
<gene>
    <name evidence="10" type="ORF">LOD99_1185</name>
</gene>
<evidence type="ECO:0000256" key="6">
    <source>
        <dbReference type="SAM" id="MobiDB-lite"/>
    </source>
</evidence>
<dbReference type="InterPro" id="IPR043145">
    <property type="entry name" value="Znf_ZZ_sf"/>
</dbReference>
<keyword evidence="1" id="KW-0479">Metal-binding</keyword>
<keyword evidence="11" id="KW-1185">Reference proteome</keyword>
<dbReference type="PANTHER" id="PTHR15090:SF0">
    <property type="entry name" value="SEQUESTOSOME-1"/>
    <property type="match status" value="1"/>
</dbReference>
<feature type="domain" description="ZZ-type" evidence="8">
    <location>
        <begin position="589"/>
        <end position="639"/>
    </location>
</feature>